<feature type="domain" description="F-box" evidence="1">
    <location>
        <begin position="27"/>
        <end position="73"/>
    </location>
</feature>
<comment type="caution">
    <text evidence="2">The sequence shown here is derived from an EMBL/GenBank/DDBJ whole genome shotgun (WGS) entry which is preliminary data.</text>
</comment>
<dbReference type="InterPro" id="IPR056592">
    <property type="entry name" value="Beta-prop_At3g26010-like"/>
</dbReference>
<evidence type="ECO:0000313" key="3">
    <source>
        <dbReference type="Proteomes" id="UP000636709"/>
    </source>
</evidence>
<protein>
    <recommendedName>
        <fullName evidence="1">F-box domain-containing protein</fullName>
    </recommendedName>
</protein>
<accession>A0A835FCB4</accession>
<gene>
    <name evidence="2" type="ORF">HU200_014365</name>
</gene>
<dbReference type="PROSITE" id="PS50181">
    <property type="entry name" value="FBOX"/>
    <property type="match status" value="1"/>
</dbReference>
<dbReference type="CDD" id="cd22157">
    <property type="entry name" value="F-box_AtFBW1-like"/>
    <property type="match status" value="1"/>
</dbReference>
<dbReference type="AlphaFoldDB" id="A0A835FCB4"/>
<dbReference type="OrthoDB" id="674437at2759"/>
<name>A0A835FCB4_9POAL</name>
<dbReference type="InterPro" id="IPR055290">
    <property type="entry name" value="At3g26010-like"/>
</dbReference>
<dbReference type="EMBL" id="JACEFO010001455">
    <property type="protein sequence ID" value="KAF8736310.1"/>
    <property type="molecule type" value="Genomic_DNA"/>
</dbReference>
<evidence type="ECO:0000259" key="1">
    <source>
        <dbReference type="PROSITE" id="PS50181"/>
    </source>
</evidence>
<dbReference type="PANTHER" id="PTHR35546:SF106">
    <property type="entry name" value="DUF1618 DOMAIN-CONTAINING PROTEIN"/>
    <property type="match status" value="1"/>
</dbReference>
<dbReference type="InterPro" id="IPR001810">
    <property type="entry name" value="F-box_dom"/>
</dbReference>
<dbReference type="Proteomes" id="UP000636709">
    <property type="component" value="Unassembled WGS sequence"/>
</dbReference>
<proteinExistence type="predicted"/>
<evidence type="ECO:0000313" key="2">
    <source>
        <dbReference type="EMBL" id="KAF8736310.1"/>
    </source>
</evidence>
<dbReference type="SMART" id="SM00256">
    <property type="entry name" value="FBOX"/>
    <property type="match status" value="1"/>
</dbReference>
<dbReference type="PANTHER" id="PTHR35546">
    <property type="entry name" value="F-BOX PROTEIN INTERACTION DOMAIN PROTEIN-RELATED"/>
    <property type="match status" value="1"/>
</dbReference>
<sequence length="434" mass="49367">MICLRRASADGIDGEDCPNPKRSTLVVELVASLPDDSIVEILSRVPVRSIHRFKCVSRVWRDLITNPLHRKRLPQTLEGFFYSDVEFHSGCADAPWNYRRHAHRSFISLSGRSTPFVDFSLSFLTSHPWVRNDIKLLDSCNGFLLFANGKVAEAYGTLGYIVCNPATKQWMAVPSSGLSYPASPAGVSLTYLLIDLAMSPHFHLVQIWQNGFWGEIEVRTYSSETGVWCHRSSDRRQWIEQGGWEEWVNGAAMLTSTMGSAIIKGMLRFVIFDMVKSEYQIAAVDREGKTCRNIPLLPAYKHGAGSALLIGQSQGFLHCVREHARREINSPEWAGLSVWVHKDQENNEWELKHKVSFYKLFGKTSCHDGRDYRVLAFHPDHNMLFLVQHLPMKLISYDMDSKKLHAFHTPRSSHGQFTPYVPCFLESPVLANKE</sequence>
<dbReference type="Pfam" id="PF24750">
    <property type="entry name" value="b-prop_At3g26010-like"/>
    <property type="match status" value="1"/>
</dbReference>
<keyword evidence="3" id="KW-1185">Reference proteome</keyword>
<dbReference type="SUPFAM" id="SSF81383">
    <property type="entry name" value="F-box domain"/>
    <property type="match status" value="1"/>
</dbReference>
<dbReference type="Pfam" id="PF00646">
    <property type="entry name" value="F-box"/>
    <property type="match status" value="1"/>
</dbReference>
<dbReference type="Gene3D" id="1.20.1280.50">
    <property type="match status" value="1"/>
</dbReference>
<organism evidence="2 3">
    <name type="scientific">Digitaria exilis</name>
    <dbReference type="NCBI Taxonomy" id="1010633"/>
    <lineage>
        <taxon>Eukaryota</taxon>
        <taxon>Viridiplantae</taxon>
        <taxon>Streptophyta</taxon>
        <taxon>Embryophyta</taxon>
        <taxon>Tracheophyta</taxon>
        <taxon>Spermatophyta</taxon>
        <taxon>Magnoliopsida</taxon>
        <taxon>Liliopsida</taxon>
        <taxon>Poales</taxon>
        <taxon>Poaceae</taxon>
        <taxon>PACMAD clade</taxon>
        <taxon>Panicoideae</taxon>
        <taxon>Panicodae</taxon>
        <taxon>Paniceae</taxon>
        <taxon>Anthephorinae</taxon>
        <taxon>Digitaria</taxon>
    </lineage>
</organism>
<dbReference type="InterPro" id="IPR036047">
    <property type="entry name" value="F-box-like_dom_sf"/>
</dbReference>
<reference evidence="2" key="1">
    <citation type="submission" date="2020-07" db="EMBL/GenBank/DDBJ databases">
        <title>Genome sequence and genetic diversity analysis of an under-domesticated orphan crop, white fonio (Digitaria exilis).</title>
        <authorList>
            <person name="Bennetzen J.L."/>
            <person name="Chen S."/>
            <person name="Ma X."/>
            <person name="Wang X."/>
            <person name="Yssel A.E.J."/>
            <person name="Chaluvadi S.R."/>
            <person name="Johnson M."/>
            <person name="Gangashetty P."/>
            <person name="Hamidou F."/>
            <person name="Sanogo M.D."/>
            <person name="Zwaenepoel A."/>
            <person name="Wallace J."/>
            <person name="Van De Peer Y."/>
            <person name="Van Deynze A."/>
        </authorList>
    </citation>
    <scope>NUCLEOTIDE SEQUENCE</scope>
    <source>
        <tissue evidence="2">Leaves</tissue>
    </source>
</reference>